<dbReference type="AlphaFoldDB" id="A0A0F9S4F8"/>
<sequence>MKTRETTKKAIVQNRTKSTAIKLQDKAEIADVKKSKEFKMFLVWYSMPSVFIGKEPDVLKEMGIIDEDAIELLSIKTLTEFADKYKIRRATLTDWKAKIKEKGLLDDTKDFFRDLSKNIYGAFFEKTMKYADASRVRLWEEIFHDKQGEGAIPAMPRLLGTQFNQVIINLSEQYSSELRKAYEETIRKRARVSSTERVRTDNPTRENKEGKRQDNSGGSTEESASKG</sequence>
<evidence type="ECO:0000313" key="2">
    <source>
        <dbReference type="EMBL" id="KKN24248.1"/>
    </source>
</evidence>
<accession>A0A0F9S4F8</accession>
<feature type="compositionally biased region" description="Basic and acidic residues" evidence="1">
    <location>
        <begin position="194"/>
        <end position="214"/>
    </location>
</feature>
<comment type="caution">
    <text evidence="2">The sequence shown here is derived from an EMBL/GenBank/DDBJ whole genome shotgun (WGS) entry which is preliminary data.</text>
</comment>
<organism evidence="2">
    <name type="scientific">marine sediment metagenome</name>
    <dbReference type="NCBI Taxonomy" id="412755"/>
    <lineage>
        <taxon>unclassified sequences</taxon>
        <taxon>metagenomes</taxon>
        <taxon>ecological metagenomes</taxon>
    </lineage>
</organism>
<feature type="region of interest" description="Disordered" evidence="1">
    <location>
        <begin position="188"/>
        <end position="227"/>
    </location>
</feature>
<feature type="compositionally biased region" description="Polar residues" evidence="1">
    <location>
        <begin position="215"/>
        <end position="227"/>
    </location>
</feature>
<dbReference type="EMBL" id="LAZR01002898">
    <property type="protein sequence ID" value="KKN24248.1"/>
    <property type="molecule type" value="Genomic_DNA"/>
</dbReference>
<gene>
    <name evidence="2" type="ORF">LCGC14_0896930</name>
</gene>
<reference evidence="2" key="1">
    <citation type="journal article" date="2015" name="Nature">
        <title>Complex archaea that bridge the gap between prokaryotes and eukaryotes.</title>
        <authorList>
            <person name="Spang A."/>
            <person name="Saw J.H."/>
            <person name="Jorgensen S.L."/>
            <person name="Zaremba-Niedzwiedzka K."/>
            <person name="Martijn J."/>
            <person name="Lind A.E."/>
            <person name="van Eijk R."/>
            <person name="Schleper C."/>
            <person name="Guy L."/>
            <person name="Ettema T.J."/>
        </authorList>
    </citation>
    <scope>NUCLEOTIDE SEQUENCE</scope>
</reference>
<evidence type="ECO:0000256" key="1">
    <source>
        <dbReference type="SAM" id="MobiDB-lite"/>
    </source>
</evidence>
<name>A0A0F9S4F8_9ZZZZ</name>
<proteinExistence type="predicted"/>
<protein>
    <submittedName>
        <fullName evidence="2">Uncharacterized protein</fullName>
    </submittedName>
</protein>